<reference evidence="1 2" key="2">
    <citation type="journal article" date="2022" name="Mol. Ecol. Resour.">
        <title>The genomes of chicory, endive, great burdock and yacon provide insights into Asteraceae paleo-polyploidization history and plant inulin production.</title>
        <authorList>
            <person name="Fan W."/>
            <person name="Wang S."/>
            <person name="Wang H."/>
            <person name="Wang A."/>
            <person name="Jiang F."/>
            <person name="Liu H."/>
            <person name="Zhao H."/>
            <person name="Xu D."/>
            <person name="Zhang Y."/>
        </authorList>
    </citation>
    <scope>NUCLEOTIDE SEQUENCE [LARGE SCALE GENOMIC DNA]</scope>
    <source>
        <strain evidence="2">cv. Punajuju</strain>
        <tissue evidence="1">Leaves</tissue>
    </source>
</reference>
<gene>
    <name evidence="1" type="ORF">L2E82_16654</name>
</gene>
<evidence type="ECO:0000313" key="1">
    <source>
        <dbReference type="EMBL" id="KAI3766590.1"/>
    </source>
</evidence>
<proteinExistence type="predicted"/>
<dbReference type="Proteomes" id="UP001055811">
    <property type="component" value="Linkage Group LG03"/>
</dbReference>
<name>A0ACB9F660_CICIN</name>
<reference evidence="2" key="1">
    <citation type="journal article" date="2022" name="Mol. Ecol. Resour.">
        <title>The genomes of chicory, endive, great burdock and yacon provide insights into Asteraceae palaeo-polyploidization history and plant inulin production.</title>
        <authorList>
            <person name="Fan W."/>
            <person name="Wang S."/>
            <person name="Wang H."/>
            <person name="Wang A."/>
            <person name="Jiang F."/>
            <person name="Liu H."/>
            <person name="Zhao H."/>
            <person name="Xu D."/>
            <person name="Zhang Y."/>
        </authorList>
    </citation>
    <scope>NUCLEOTIDE SEQUENCE [LARGE SCALE GENOMIC DNA]</scope>
    <source>
        <strain evidence="2">cv. Punajuju</strain>
    </source>
</reference>
<sequence>MLISQNRLEAALDVEAMGIVGVKIEDWELYKLAYAQLWEVLGIQMEEHKLDHLNNSSRGIKAAVNALVNVGNGVEEKQKLCHQYEW</sequence>
<evidence type="ECO:0000313" key="2">
    <source>
        <dbReference type="Proteomes" id="UP001055811"/>
    </source>
</evidence>
<comment type="caution">
    <text evidence="1">The sequence shown here is derived from an EMBL/GenBank/DDBJ whole genome shotgun (WGS) entry which is preliminary data.</text>
</comment>
<dbReference type="EMBL" id="CM042011">
    <property type="protein sequence ID" value="KAI3766590.1"/>
    <property type="molecule type" value="Genomic_DNA"/>
</dbReference>
<keyword evidence="2" id="KW-1185">Reference proteome</keyword>
<protein>
    <submittedName>
        <fullName evidence="1">Uncharacterized protein</fullName>
    </submittedName>
</protein>
<organism evidence="1 2">
    <name type="scientific">Cichorium intybus</name>
    <name type="common">Chicory</name>
    <dbReference type="NCBI Taxonomy" id="13427"/>
    <lineage>
        <taxon>Eukaryota</taxon>
        <taxon>Viridiplantae</taxon>
        <taxon>Streptophyta</taxon>
        <taxon>Embryophyta</taxon>
        <taxon>Tracheophyta</taxon>
        <taxon>Spermatophyta</taxon>
        <taxon>Magnoliopsida</taxon>
        <taxon>eudicotyledons</taxon>
        <taxon>Gunneridae</taxon>
        <taxon>Pentapetalae</taxon>
        <taxon>asterids</taxon>
        <taxon>campanulids</taxon>
        <taxon>Asterales</taxon>
        <taxon>Asteraceae</taxon>
        <taxon>Cichorioideae</taxon>
        <taxon>Cichorieae</taxon>
        <taxon>Cichoriinae</taxon>
        <taxon>Cichorium</taxon>
    </lineage>
</organism>
<accession>A0ACB9F660</accession>